<reference evidence="11 12" key="1">
    <citation type="submission" date="2016-10" db="EMBL/GenBank/DDBJ databases">
        <title>Draft genome sequence of Coniochaeta ligniaria NRRL30616, a lignocellulolytic fungus for bioabatement of inhibitors in plant biomass hydrolysates.</title>
        <authorList>
            <consortium name="DOE Joint Genome Institute"/>
            <person name="Jimenez D.J."/>
            <person name="Hector R.E."/>
            <person name="Riley R."/>
            <person name="Sun H."/>
            <person name="Grigoriev I.V."/>
            <person name="Van Elsas J.D."/>
            <person name="Nichols N.N."/>
        </authorList>
    </citation>
    <scope>NUCLEOTIDE SEQUENCE [LARGE SCALE GENOMIC DNA]</scope>
    <source>
        <strain evidence="11 12">NRRL 30616</strain>
    </source>
</reference>
<evidence type="ECO:0000256" key="2">
    <source>
        <dbReference type="ARBA" id="ARBA00022692"/>
    </source>
</evidence>
<keyword evidence="12" id="KW-1185">Reference proteome</keyword>
<keyword evidence="5 9" id="KW-1133">Transmembrane helix</keyword>
<dbReference type="InterPro" id="IPR005595">
    <property type="entry name" value="TRAP_alpha"/>
</dbReference>
<evidence type="ECO:0000256" key="3">
    <source>
        <dbReference type="ARBA" id="ARBA00022729"/>
    </source>
</evidence>
<evidence type="ECO:0000256" key="4">
    <source>
        <dbReference type="ARBA" id="ARBA00022824"/>
    </source>
</evidence>
<gene>
    <name evidence="11" type="ORF">CONLIGDRAFT_343297</name>
</gene>
<evidence type="ECO:0000256" key="1">
    <source>
        <dbReference type="ARBA" id="ARBA00004115"/>
    </source>
</evidence>
<evidence type="ECO:0000256" key="7">
    <source>
        <dbReference type="ARBA" id="ARBA00037565"/>
    </source>
</evidence>
<organism evidence="11 12">
    <name type="scientific">Coniochaeta ligniaria NRRL 30616</name>
    <dbReference type="NCBI Taxonomy" id="1408157"/>
    <lineage>
        <taxon>Eukaryota</taxon>
        <taxon>Fungi</taxon>
        <taxon>Dikarya</taxon>
        <taxon>Ascomycota</taxon>
        <taxon>Pezizomycotina</taxon>
        <taxon>Sordariomycetes</taxon>
        <taxon>Sordariomycetidae</taxon>
        <taxon>Coniochaetales</taxon>
        <taxon>Coniochaetaceae</taxon>
        <taxon>Coniochaeta</taxon>
    </lineage>
</organism>
<proteinExistence type="inferred from homology"/>
<dbReference type="Proteomes" id="UP000182658">
    <property type="component" value="Unassembled WGS sequence"/>
</dbReference>
<comment type="subcellular location">
    <subcellularLocation>
        <location evidence="1">Endoplasmic reticulum membrane</location>
        <topology evidence="1">Single-pass type I membrane protein</topology>
    </subcellularLocation>
</comment>
<accession>A0A1J7JIW2</accession>
<feature type="chain" id="PRO_5012520896" evidence="10">
    <location>
        <begin position="22"/>
        <end position="277"/>
    </location>
</feature>
<name>A0A1J7JIW2_9PEZI</name>
<evidence type="ECO:0000313" key="12">
    <source>
        <dbReference type="Proteomes" id="UP000182658"/>
    </source>
</evidence>
<dbReference type="AlphaFoldDB" id="A0A1J7JIW2"/>
<keyword evidence="3 10" id="KW-0732">Signal</keyword>
<feature type="transmembrane region" description="Helical" evidence="9">
    <location>
        <begin position="179"/>
        <end position="197"/>
    </location>
</feature>
<dbReference type="PANTHER" id="PTHR12924">
    <property type="entry name" value="TRANSLOCON-ASSOCIATED PROTEIN, ALPHA SUBUNIT"/>
    <property type="match status" value="1"/>
</dbReference>
<dbReference type="EMBL" id="KV875097">
    <property type="protein sequence ID" value="OIW29736.1"/>
    <property type="molecule type" value="Genomic_DNA"/>
</dbReference>
<dbReference type="InParanoid" id="A0A1J7JIW2"/>
<evidence type="ECO:0000256" key="6">
    <source>
        <dbReference type="ARBA" id="ARBA00023136"/>
    </source>
</evidence>
<evidence type="ECO:0000256" key="9">
    <source>
        <dbReference type="SAM" id="Phobius"/>
    </source>
</evidence>
<evidence type="ECO:0000256" key="8">
    <source>
        <dbReference type="ARBA" id="ARBA00038311"/>
    </source>
</evidence>
<dbReference type="GO" id="GO:0005789">
    <property type="term" value="C:endoplasmic reticulum membrane"/>
    <property type="evidence" value="ECO:0007669"/>
    <property type="project" value="UniProtKB-SubCell"/>
</dbReference>
<evidence type="ECO:0000313" key="11">
    <source>
        <dbReference type="EMBL" id="OIW29736.1"/>
    </source>
</evidence>
<dbReference type="PANTHER" id="PTHR12924:SF0">
    <property type="entry name" value="TRANSLOCON-ASSOCIATED PROTEIN SUBUNIT ALPHA"/>
    <property type="match status" value="1"/>
</dbReference>
<sequence>MLNLKWSALALLALRAASVVAQSDEYAADAGTSTQAPVGADLKADIVTTFPESDIFGVKLVNGRPTKALIEITNHEDGPINVAFVGGMLMTTQPLPEDAPASAAILRNLTAVSYDISVPAGAKHTMPFNFVLDMMPQDIGLQLLAVISNEAGQIFQVPAHNGVASIVEAPTNIFDPQIIFLYIFLTAIFGGTLYFVYKTWIEALFPQAKRAKTTKKVRKAEIVEPVNPDTQAAMVTGTDGKDYDESWIPDVHKNRPVAKRVKSGASGKGKTIRVAQE</sequence>
<keyword evidence="2 9" id="KW-0812">Transmembrane</keyword>
<comment type="function">
    <text evidence="7">Is probably involved in a pathway contributing to genomic integrity.</text>
</comment>
<dbReference type="Pfam" id="PF03896">
    <property type="entry name" value="TRAP_alpha"/>
    <property type="match status" value="1"/>
</dbReference>
<dbReference type="OrthoDB" id="1926781at2759"/>
<keyword evidence="4" id="KW-0256">Endoplasmic reticulum</keyword>
<evidence type="ECO:0000256" key="10">
    <source>
        <dbReference type="SAM" id="SignalP"/>
    </source>
</evidence>
<keyword evidence="6 9" id="KW-0472">Membrane</keyword>
<evidence type="ECO:0000256" key="5">
    <source>
        <dbReference type="ARBA" id="ARBA00022989"/>
    </source>
</evidence>
<protein>
    <submittedName>
        <fullName evidence="11">Uncharacterized protein</fullName>
    </submittedName>
</protein>
<comment type="similarity">
    <text evidence="8">Belongs to the IRC22 family.</text>
</comment>
<feature type="signal peptide" evidence="10">
    <location>
        <begin position="1"/>
        <end position="21"/>
    </location>
</feature>